<evidence type="ECO:0000256" key="1">
    <source>
        <dbReference type="SAM" id="MobiDB-lite"/>
    </source>
</evidence>
<evidence type="ECO:0008006" key="4">
    <source>
        <dbReference type="Google" id="ProtNLM"/>
    </source>
</evidence>
<feature type="region of interest" description="Disordered" evidence="1">
    <location>
        <begin position="1"/>
        <end position="21"/>
    </location>
</feature>
<keyword evidence="3" id="KW-1185">Reference proteome</keyword>
<comment type="caution">
    <text evidence="2">The sequence shown here is derived from an EMBL/GenBank/DDBJ whole genome shotgun (WGS) entry which is preliminary data.</text>
</comment>
<proteinExistence type="predicted"/>
<dbReference type="PANTHER" id="PTHR38479">
    <property type="entry name" value="LMO0824 PROTEIN"/>
    <property type="match status" value="1"/>
</dbReference>
<gene>
    <name evidence="2" type="ORF">GP2_052_00190</name>
</gene>
<dbReference type="InterPro" id="IPR009351">
    <property type="entry name" value="AlkZ-like"/>
</dbReference>
<evidence type="ECO:0000313" key="2">
    <source>
        <dbReference type="EMBL" id="GAC86065.1"/>
    </source>
</evidence>
<dbReference type="Proteomes" id="UP000035021">
    <property type="component" value="Unassembled WGS sequence"/>
</dbReference>
<organism evidence="2 3">
    <name type="scientific">Gordonia paraffinivorans NBRC 108238</name>
    <dbReference type="NCBI Taxonomy" id="1223543"/>
    <lineage>
        <taxon>Bacteria</taxon>
        <taxon>Bacillati</taxon>
        <taxon>Actinomycetota</taxon>
        <taxon>Actinomycetes</taxon>
        <taxon>Mycobacteriales</taxon>
        <taxon>Gordoniaceae</taxon>
        <taxon>Gordonia</taxon>
    </lineage>
</organism>
<name>A0ABQ0IRD4_9ACTN</name>
<evidence type="ECO:0000313" key="3">
    <source>
        <dbReference type="Proteomes" id="UP000035021"/>
    </source>
</evidence>
<dbReference type="PANTHER" id="PTHR38479:SF2">
    <property type="entry name" value="WINGED HELIX DNA-BINDING DOMAIN-CONTAINING PROTEIN"/>
    <property type="match status" value="1"/>
</dbReference>
<dbReference type="RefSeq" id="WP_006902329.1">
    <property type="nucleotide sequence ID" value="NZ_BAOQ01000052.1"/>
</dbReference>
<reference evidence="2 3" key="1">
    <citation type="submission" date="2013-02" db="EMBL/GenBank/DDBJ databases">
        <title>Whole genome shotgun sequence of Gordonia paraffinivorans NBRC 108238.</title>
        <authorList>
            <person name="Isaki-Nakamura S."/>
            <person name="Hosoyama A."/>
            <person name="Tsuchikane K."/>
            <person name="Ando Y."/>
            <person name="Baba S."/>
            <person name="Ohji S."/>
            <person name="Hamada M."/>
            <person name="Tamura T."/>
            <person name="Yamazoe A."/>
            <person name="Yamazaki S."/>
            <person name="Fujita N."/>
        </authorList>
    </citation>
    <scope>NUCLEOTIDE SEQUENCE [LARGE SCALE GENOMIC DNA]</scope>
    <source>
        <strain evidence="2 3">NBRC 108238</strain>
    </source>
</reference>
<accession>A0ABQ0IRD4</accession>
<protein>
    <recommendedName>
        <fullName evidence="4">Winged helix DNA-binding domain-containing protein</fullName>
    </recommendedName>
</protein>
<sequence length="402" mass="44282">MVAPRPRITDAQRRSRLARRTRLAPDSRAAGVVEAARSMVGLHSTTPSTVYLSAWARVDGFTRDDLDAALYVDRTLVKHLAMRRTLFAFPRDVLAEAIGALGPRVSASERRNMLRDLRRSPDVDDPEAWIDTAREAVLAELAGGESLTSTELRERLPALSGSITFGEGRSWGGTSHFGPRVLNMLDASGEIVRGPNRMDWHLSRPAWTSMKVWLGETLEVPDVHAGHRALIERWLRTFGPGTETDLVWWLGSTKTAVRAALADLGTVEVELQSGGVGHVLPDDLPGDSDDDAPVEPHAVLLPELDPTIMGYKERAFYLGDHAPRVFDAVGNAGQTAWWDGRIVGGWYRRDDGSIAVHPLETLSRAARRALDARADELAEWLGGVGFKTQYSAPYMKEVGERR</sequence>
<dbReference type="EMBL" id="BAOQ01000052">
    <property type="protein sequence ID" value="GAC86065.1"/>
    <property type="molecule type" value="Genomic_DNA"/>
</dbReference>
<dbReference type="Pfam" id="PF06224">
    <property type="entry name" value="AlkZ-like"/>
    <property type="match status" value="1"/>
</dbReference>